<dbReference type="AlphaFoldDB" id="G0RYJ3"/>
<name>G0RYJ3_CHATD</name>
<dbReference type="EMBL" id="GL988032">
    <property type="protein sequence ID" value="EGS23979.1"/>
    <property type="molecule type" value="Genomic_DNA"/>
</dbReference>
<evidence type="ECO:0000313" key="3">
    <source>
        <dbReference type="Proteomes" id="UP000008066"/>
    </source>
</evidence>
<dbReference type="KEGG" id="cthr:CTHT_0006900"/>
<evidence type="ECO:0000256" key="1">
    <source>
        <dbReference type="SAM" id="SignalP"/>
    </source>
</evidence>
<sequence length="101" mass="11104">MRPLAFLLLFNPITLAKIGGRCHGSWNTDNCICHDVTECQKYYGTPEPGDTGNWPCPDDPANMQACFVRGCDYRGSNACSYCACQCSEAMGFWKINAAVPL</sequence>
<organism evidence="3">
    <name type="scientific">Chaetomium thermophilum (strain DSM 1495 / CBS 144.50 / IMI 039719)</name>
    <name type="common">Thermochaetoides thermophila</name>
    <dbReference type="NCBI Taxonomy" id="759272"/>
    <lineage>
        <taxon>Eukaryota</taxon>
        <taxon>Fungi</taxon>
        <taxon>Dikarya</taxon>
        <taxon>Ascomycota</taxon>
        <taxon>Pezizomycotina</taxon>
        <taxon>Sordariomycetes</taxon>
        <taxon>Sordariomycetidae</taxon>
        <taxon>Sordariales</taxon>
        <taxon>Chaetomiaceae</taxon>
        <taxon>Thermochaetoides</taxon>
    </lineage>
</organism>
<dbReference type="HOGENOM" id="CLU_157377_0_0_1"/>
<accession>G0RYJ3</accession>
<dbReference type="Proteomes" id="UP000008066">
    <property type="component" value="Unassembled WGS sequence"/>
</dbReference>
<evidence type="ECO:0000313" key="2">
    <source>
        <dbReference type="EMBL" id="EGS23979.1"/>
    </source>
</evidence>
<dbReference type="OrthoDB" id="2251794at2759"/>
<dbReference type="GeneID" id="18254728"/>
<feature type="signal peptide" evidence="1">
    <location>
        <begin position="1"/>
        <end position="16"/>
    </location>
</feature>
<keyword evidence="3" id="KW-1185">Reference proteome</keyword>
<protein>
    <submittedName>
        <fullName evidence="2">Uncharacterized protein</fullName>
    </submittedName>
</protein>
<reference evidence="2 3" key="1">
    <citation type="journal article" date="2011" name="Cell">
        <title>Insight into structure and assembly of the nuclear pore complex by utilizing the genome of a eukaryotic thermophile.</title>
        <authorList>
            <person name="Amlacher S."/>
            <person name="Sarges P."/>
            <person name="Flemming D."/>
            <person name="van Noort V."/>
            <person name="Kunze R."/>
            <person name="Devos D.P."/>
            <person name="Arumugam M."/>
            <person name="Bork P."/>
            <person name="Hurt E."/>
        </authorList>
    </citation>
    <scope>NUCLEOTIDE SEQUENCE [LARGE SCALE GENOMIC DNA]</scope>
    <source>
        <strain evidence="3">DSM 1495 / CBS 144.50 / IMI 039719</strain>
    </source>
</reference>
<keyword evidence="1" id="KW-0732">Signal</keyword>
<feature type="chain" id="PRO_5003408639" evidence="1">
    <location>
        <begin position="17"/>
        <end position="101"/>
    </location>
</feature>
<dbReference type="RefSeq" id="XP_006691221.1">
    <property type="nucleotide sequence ID" value="XM_006691158.1"/>
</dbReference>
<gene>
    <name evidence="2" type="ORF">CTHT_0006900</name>
</gene>
<proteinExistence type="predicted"/>